<dbReference type="Pfam" id="PF05983">
    <property type="entry name" value="Med7"/>
    <property type="match status" value="1"/>
</dbReference>
<comment type="similarity">
    <text evidence="2 6">Belongs to the Mediator complex subunit 7 family.</text>
</comment>
<evidence type="ECO:0000256" key="7">
    <source>
        <dbReference type="SAM" id="MobiDB-lite"/>
    </source>
</evidence>
<evidence type="ECO:0000256" key="6">
    <source>
        <dbReference type="RuleBase" id="RU364060"/>
    </source>
</evidence>
<evidence type="ECO:0000256" key="5">
    <source>
        <dbReference type="ARBA" id="ARBA00023242"/>
    </source>
</evidence>
<feature type="compositionally biased region" description="Low complexity" evidence="7">
    <location>
        <begin position="1"/>
        <end position="15"/>
    </location>
</feature>
<dbReference type="GO" id="GO:0070847">
    <property type="term" value="C:core mediator complex"/>
    <property type="evidence" value="ECO:0007669"/>
    <property type="project" value="TreeGrafter"/>
</dbReference>
<name>A0A7R8HCN1_LEPSM</name>
<dbReference type="Proteomes" id="UP000675881">
    <property type="component" value="Chromosome 8"/>
</dbReference>
<keyword evidence="3 6" id="KW-0805">Transcription regulation</keyword>
<dbReference type="GO" id="GO:0006357">
    <property type="term" value="P:regulation of transcription by RNA polymerase II"/>
    <property type="evidence" value="ECO:0007669"/>
    <property type="project" value="InterPro"/>
</dbReference>
<organism evidence="8 9">
    <name type="scientific">Lepeophtheirus salmonis</name>
    <name type="common">Salmon louse</name>
    <name type="synonym">Caligus salmonis</name>
    <dbReference type="NCBI Taxonomy" id="72036"/>
    <lineage>
        <taxon>Eukaryota</taxon>
        <taxon>Metazoa</taxon>
        <taxon>Ecdysozoa</taxon>
        <taxon>Arthropoda</taxon>
        <taxon>Crustacea</taxon>
        <taxon>Multicrustacea</taxon>
        <taxon>Hexanauplia</taxon>
        <taxon>Copepoda</taxon>
        <taxon>Siphonostomatoida</taxon>
        <taxon>Caligidae</taxon>
        <taxon>Lepeophtheirus</taxon>
    </lineage>
</organism>
<dbReference type="GO" id="GO:0003712">
    <property type="term" value="F:transcription coregulator activity"/>
    <property type="evidence" value="ECO:0007669"/>
    <property type="project" value="InterPro"/>
</dbReference>
<dbReference type="PANTHER" id="PTHR21428">
    <property type="entry name" value="MEDIATOR OF RNA POLYMERASE II TRANSCRIPTION SUBUNIT 7"/>
    <property type="match status" value="1"/>
</dbReference>
<comment type="function">
    <text evidence="6">Component of the Mediator complex, a coactivator involved in the regulated transcription of nearly all RNA polymerase II-dependent genes. Mediator functions as a bridge to convey information from gene-specific regulatory proteins to the basal RNA polymerase II transcription machinery.</text>
</comment>
<keyword evidence="9" id="KW-1185">Reference proteome</keyword>
<accession>A0A7R8HCN1</accession>
<comment type="subcellular location">
    <subcellularLocation>
        <location evidence="1 6">Nucleus</location>
    </subcellularLocation>
</comment>
<dbReference type="PANTHER" id="PTHR21428:SF11">
    <property type="entry name" value="MEDIATOR OF RNA POLYMERASE II TRANSCRIPTION SUBUNIT 7"/>
    <property type="match status" value="1"/>
</dbReference>
<feature type="compositionally biased region" description="Low complexity" evidence="7">
    <location>
        <begin position="32"/>
        <end position="45"/>
    </location>
</feature>
<evidence type="ECO:0000256" key="1">
    <source>
        <dbReference type="ARBA" id="ARBA00004123"/>
    </source>
</evidence>
<keyword evidence="5 6" id="KW-0539">Nucleus</keyword>
<feature type="compositionally biased region" description="Pro residues" evidence="7">
    <location>
        <begin position="16"/>
        <end position="31"/>
    </location>
</feature>
<evidence type="ECO:0000256" key="4">
    <source>
        <dbReference type="ARBA" id="ARBA00023163"/>
    </source>
</evidence>
<proteinExistence type="inferred from homology"/>
<dbReference type="EMBL" id="HG994587">
    <property type="protein sequence ID" value="CAF3013215.1"/>
    <property type="molecule type" value="Genomic_DNA"/>
</dbReference>
<dbReference type="AlphaFoldDB" id="A0A7R8HCN1"/>
<reference evidence="8" key="1">
    <citation type="submission" date="2021-02" db="EMBL/GenBank/DDBJ databases">
        <authorList>
            <person name="Bekaert M."/>
        </authorList>
    </citation>
    <scope>NUCLEOTIDE SEQUENCE</scope>
    <source>
        <strain evidence="8">IoA-00</strain>
    </source>
</reference>
<feature type="region of interest" description="Disordered" evidence="7">
    <location>
        <begin position="1"/>
        <end position="51"/>
    </location>
</feature>
<gene>
    <name evidence="8" type="ORF">LSAA_14111</name>
</gene>
<comment type="subunit">
    <text evidence="6">Component of the Mediator complex.</text>
</comment>
<sequence>MMHPQQVQQGPQSGSLPPPVGAVPVPAPIPPSASTTQAAAPPESTQVSSLPLPPLQYVKSYTDENVMRGLAPQPPPPILHEGYQMFGAPFPSISSPAGAPGTENDIVQSLESQGFRRLYSAKDVDRKKELKKLNHSLLVNFLDLLDILIRCPDTPRRDEKIEDINVLFINMHHLINEFRPHQARETLRVMLHVQKRKRLQVAEKFQGHLDKIQTSIREALEALPDLCEDSKEGILPPSNLGETGEIPCEDNDSNDKRKADSVTEKNILSVKWWTE</sequence>
<evidence type="ECO:0000256" key="3">
    <source>
        <dbReference type="ARBA" id="ARBA00023015"/>
    </source>
</evidence>
<dbReference type="InterPro" id="IPR037212">
    <property type="entry name" value="Med7/Med21-like"/>
</dbReference>
<dbReference type="SUPFAM" id="SSF140718">
    <property type="entry name" value="Mediator hinge subcomplex-like"/>
    <property type="match status" value="1"/>
</dbReference>
<evidence type="ECO:0000313" key="9">
    <source>
        <dbReference type="Proteomes" id="UP000675881"/>
    </source>
</evidence>
<protein>
    <recommendedName>
        <fullName evidence="6">Mediator of RNA polymerase II transcription subunit 7</fullName>
    </recommendedName>
</protein>
<keyword evidence="6" id="KW-0010">Activator</keyword>
<keyword evidence="4 6" id="KW-0804">Transcription</keyword>
<dbReference type="OrthoDB" id="10253553at2759"/>
<evidence type="ECO:0000313" key="8">
    <source>
        <dbReference type="EMBL" id="CAF3013215.1"/>
    </source>
</evidence>
<evidence type="ECO:0000256" key="2">
    <source>
        <dbReference type="ARBA" id="ARBA00009994"/>
    </source>
</evidence>
<dbReference type="GO" id="GO:0016592">
    <property type="term" value="C:mediator complex"/>
    <property type="evidence" value="ECO:0007669"/>
    <property type="project" value="InterPro"/>
</dbReference>
<dbReference type="InterPro" id="IPR044888">
    <property type="entry name" value="Mediatior_Med7_sf"/>
</dbReference>
<dbReference type="InterPro" id="IPR009244">
    <property type="entry name" value="Mediatior_Med7"/>
</dbReference>
<dbReference type="Gene3D" id="6.10.140.200">
    <property type="match status" value="1"/>
</dbReference>
<feature type="region of interest" description="Disordered" evidence="7">
    <location>
        <begin position="231"/>
        <end position="260"/>
    </location>
</feature>